<keyword evidence="3" id="KW-1185">Reference proteome</keyword>
<evidence type="ECO:0000313" key="2">
    <source>
        <dbReference type="EMBL" id="KDN80522.1"/>
    </source>
</evidence>
<accession>A0A066YHA1</accession>
<dbReference type="EMBL" id="JNBY01000173">
    <property type="protein sequence ID" value="KDN80522.1"/>
    <property type="molecule type" value="Genomic_DNA"/>
</dbReference>
<feature type="compositionally biased region" description="Polar residues" evidence="1">
    <location>
        <begin position="1"/>
        <end position="11"/>
    </location>
</feature>
<feature type="region of interest" description="Disordered" evidence="1">
    <location>
        <begin position="1"/>
        <end position="38"/>
    </location>
</feature>
<reference evidence="2 3" key="1">
    <citation type="submission" date="2014-05" db="EMBL/GenBank/DDBJ databases">
        <title>Draft Genome Sequence of Kitasatospora cheerisanensis KCTC 2395.</title>
        <authorList>
            <person name="Nam D.H."/>
        </authorList>
    </citation>
    <scope>NUCLEOTIDE SEQUENCE [LARGE SCALE GENOMIC DNA]</scope>
    <source>
        <strain evidence="2 3">KCTC 2395</strain>
    </source>
</reference>
<evidence type="ECO:0000313" key="3">
    <source>
        <dbReference type="Proteomes" id="UP000027178"/>
    </source>
</evidence>
<dbReference type="Proteomes" id="UP000027178">
    <property type="component" value="Unassembled WGS sequence"/>
</dbReference>
<protein>
    <submittedName>
        <fullName evidence="2">Uncharacterized protein</fullName>
    </submittedName>
</protein>
<organism evidence="2 3">
    <name type="scientific">Kitasatospora cheerisanensis KCTC 2395</name>
    <dbReference type="NCBI Taxonomy" id="1348663"/>
    <lineage>
        <taxon>Bacteria</taxon>
        <taxon>Bacillati</taxon>
        <taxon>Actinomycetota</taxon>
        <taxon>Actinomycetes</taxon>
        <taxon>Kitasatosporales</taxon>
        <taxon>Streptomycetaceae</taxon>
        <taxon>Kitasatospora</taxon>
    </lineage>
</organism>
<gene>
    <name evidence="2" type="ORF">KCH_77200</name>
</gene>
<dbReference type="HOGENOM" id="CLU_3328906_0_0_11"/>
<dbReference type="AlphaFoldDB" id="A0A066YHA1"/>
<name>A0A066YHA1_9ACTN</name>
<dbReference type="PATRIC" id="fig|1348663.4.peg.7443"/>
<sequence>MAQIITGQLSNQADEALRRAREDQARRDAQKTGGGSGQ</sequence>
<proteinExistence type="predicted"/>
<comment type="caution">
    <text evidence="2">The sequence shown here is derived from an EMBL/GenBank/DDBJ whole genome shotgun (WGS) entry which is preliminary data.</text>
</comment>
<evidence type="ECO:0000256" key="1">
    <source>
        <dbReference type="SAM" id="MobiDB-lite"/>
    </source>
</evidence>
<feature type="compositionally biased region" description="Basic and acidic residues" evidence="1">
    <location>
        <begin position="15"/>
        <end position="30"/>
    </location>
</feature>